<dbReference type="GeneID" id="59149272"/>
<sequence>MWLVDKVHQFIHLRIRTPVTASILPKVVRRYIAINLYDGTLLAIGVVVSSMMLNLPPVDTIINGLLIGLSSAVSGFMGAFLIEHAELAREVQELEKHLFISIGRRQVYLAGLVLSLLNALSTPTPIILSLVPFVLAHFGFLSSFLAYITAFAAAFSMLLLLGFWLARIASGNRAKYTLLVISSGAIIVLIDLLLH</sequence>
<dbReference type="EMBL" id="CP062310">
    <property type="protein sequence ID" value="QOJ78181.1"/>
    <property type="molecule type" value="Genomic_DNA"/>
</dbReference>
<gene>
    <name evidence="2" type="ORF">IG193_05210</name>
</gene>
<dbReference type="AlphaFoldDB" id="A0A7L9FEX8"/>
<name>A0A7L9FEX8_9CREN</name>
<feature type="transmembrane region" description="Helical" evidence="1">
    <location>
        <begin position="36"/>
        <end position="55"/>
    </location>
</feature>
<evidence type="ECO:0000313" key="3">
    <source>
        <dbReference type="Proteomes" id="UP000594121"/>
    </source>
</evidence>
<evidence type="ECO:0008006" key="4">
    <source>
        <dbReference type="Google" id="ProtNLM"/>
    </source>
</evidence>
<keyword evidence="1" id="KW-1133">Transmembrane helix</keyword>
<feature type="transmembrane region" description="Helical" evidence="1">
    <location>
        <begin position="61"/>
        <end position="82"/>
    </location>
</feature>
<protein>
    <recommendedName>
        <fullName evidence="4">VIT family protein</fullName>
    </recommendedName>
</protein>
<reference evidence="2 3" key="1">
    <citation type="submission" date="2020-10" db="EMBL/GenBank/DDBJ databases">
        <title>Thermofilum lucidum 3507LT sp. nov. a novel member of Thermofilaceae family isolated from Chile hot spring, and proposal of description order Thermofilales.</title>
        <authorList>
            <person name="Zayulina K.S."/>
            <person name="Elcheninov A.G."/>
            <person name="Toshchakov S.V."/>
            <person name="Kublanov I.V."/>
        </authorList>
    </citation>
    <scope>NUCLEOTIDE SEQUENCE [LARGE SCALE GENOMIC DNA]</scope>
    <source>
        <strain evidence="2 3">3507LT</strain>
    </source>
</reference>
<keyword evidence="1" id="KW-0812">Transmembrane</keyword>
<feature type="transmembrane region" description="Helical" evidence="1">
    <location>
        <begin position="176"/>
        <end position="194"/>
    </location>
</feature>
<evidence type="ECO:0000256" key="1">
    <source>
        <dbReference type="SAM" id="Phobius"/>
    </source>
</evidence>
<dbReference type="KEGG" id="thel:IG193_05210"/>
<organism evidence="2 3">
    <name type="scientific">Infirmifilum lucidum</name>
    <dbReference type="NCBI Taxonomy" id="2776706"/>
    <lineage>
        <taxon>Archaea</taxon>
        <taxon>Thermoproteota</taxon>
        <taxon>Thermoprotei</taxon>
        <taxon>Thermofilales</taxon>
        <taxon>Thermofilaceae</taxon>
        <taxon>Infirmifilum</taxon>
    </lineage>
</organism>
<accession>A0A7L9FEX8</accession>
<dbReference type="InParanoid" id="A0A7L9FEX8"/>
<dbReference type="Proteomes" id="UP000594121">
    <property type="component" value="Chromosome"/>
</dbReference>
<keyword evidence="3" id="KW-1185">Reference proteome</keyword>
<dbReference type="RefSeq" id="WP_192818153.1">
    <property type="nucleotide sequence ID" value="NZ_CP062310.1"/>
</dbReference>
<evidence type="ECO:0000313" key="2">
    <source>
        <dbReference type="EMBL" id="QOJ78181.1"/>
    </source>
</evidence>
<feature type="transmembrane region" description="Helical" evidence="1">
    <location>
        <begin position="144"/>
        <end position="164"/>
    </location>
</feature>
<keyword evidence="1" id="KW-0472">Membrane</keyword>
<proteinExistence type="predicted"/>
<feature type="transmembrane region" description="Helical" evidence="1">
    <location>
        <begin position="107"/>
        <end position="138"/>
    </location>
</feature>